<dbReference type="PANTHER" id="PTHR43975">
    <property type="entry name" value="ZGC:101858"/>
    <property type="match status" value="1"/>
</dbReference>
<dbReference type="PANTHER" id="PTHR43975:SF2">
    <property type="entry name" value="EG:BACR7A4.14 PROTEIN-RELATED"/>
    <property type="match status" value="1"/>
</dbReference>
<organism evidence="1 2">
    <name type="scientific">Nonomuraea phyllanthi</name>
    <dbReference type="NCBI Taxonomy" id="2219224"/>
    <lineage>
        <taxon>Bacteria</taxon>
        <taxon>Bacillati</taxon>
        <taxon>Actinomycetota</taxon>
        <taxon>Actinomycetes</taxon>
        <taxon>Streptosporangiales</taxon>
        <taxon>Streptosporangiaceae</taxon>
        <taxon>Nonomuraea</taxon>
    </lineage>
</organism>
<dbReference type="SUPFAM" id="SSF51735">
    <property type="entry name" value="NAD(P)-binding Rossmann-fold domains"/>
    <property type="match status" value="1"/>
</dbReference>
<evidence type="ECO:0000313" key="1">
    <source>
        <dbReference type="EMBL" id="KAB8191840.1"/>
    </source>
</evidence>
<gene>
    <name evidence="1" type="ORF">FH608_028195</name>
</gene>
<dbReference type="Proteomes" id="UP000312512">
    <property type="component" value="Unassembled WGS sequence"/>
</dbReference>
<dbReference type="EMBL" id="VDLX02000011">
    <property type="protein sequence ID" value="KAB8191840.1"/>
    <property type="molecule type" value="Genomic_DNA"/>
</dbReference>
<keyword evidence="2" id="KW-1185">Reference proteome</keyword>
<dbReference type="InterPro" id="IPR036291">
    <property type="entry name" value="NAD(P)-bd_dom_sf"/>
</dbReference>
<dbReference type="PRINTS" id="PR00081">
    <property type="entry name" value="GDHRDH"/>
</dbReference>
<comment type="caution">
    <text evidence="1">The sequence shown here is derived from an EMBL/GenBank/DDBJ whole genome shotgun (WGS) entry which is preliminary data.</text>
</comment>
<dbReference type="Gene3D" id="3.40.50.720">
    <property type="entry name" value="NAD(P)-binding Rossmann-like Domain"/>
    <property type="match status" value="2"/>
</dbReference>
<dbReference type="InterPro" id="IPR002347">
    <property type="entry name" value="SDR_fam"/>
</dbReference>
<dbReference type="OrthoDB" id="3542835at2"/>
<accession>A0A5C4W3Y3</accession>
<dbReference type="CDD" id="cd05233">
    <property type="entry name" value="SDR_c"/>
    <property type="match status" value="1"/>
</dbReference>
<name>A0A5C4W3Y3_9ACTN</name>
<evidence type="ECO:0000313" key="2">
    <source>
        <dbReference type="Proteomes" id="UP000312512"/>
    </source>
</evidence>
<proteinExistence type="predicted"/>
<dbReference type="Pfam" id="PF00106">
    <property type="entry name" value="adh_short"/>
    <property type="match status" value="1"/>
</dbReference>
<protein>
    <submittedName>
        <fullName evidence="1">SDR family NAD(P)-dependent oxidoreductase</fullName>
    </submittedName>
</protein>
<reference evidence="1 2" key="1">
    <citation type="submission" date="2019-10" db="EMBL/GenBank/DDBJ databases">
        <title>Nonomuraea sp. nov., isolated from Phyllanthus amarus.</title>
        <authorList>
            <person name="Klykleung N."/>
            <person name="Tanasupawat S."/>
        </authorList>
    </citation>
    <scope>NUCLEOTIDE SEQUENCE [LARGE SCALE GENOMIC DNA]</scope>
    <source>
        <strain evidence="1 2">PA1-10</strain>
    </source>
</reference>
<dbReference type="AlphaFoldDB" id="A0A5C4W3Y3"/>
<sequence>MQRRVGEIALRFGAGGAQLPEAGGPFLGVGQQRGLADAGLALEDHPAAAAVRSIPEQLVKHSGLVVPAQDPPGTVSTGRHRNRRLHRCGDNHGSPTVRHRTTAHTRDGTIVTRGAWRGRTAIVVGAAIGVGAAVADALSQAGAGVVLAARPGPALTALAAGIVSAGGQAVAAPVDVTDPASVRRLVEQTLGAFGRLDLAVNQVRPHELSAAMRYQVPAMRRAGGGQIVNLAPDAGLQSAVSELTRAAALEHAGSGVRIDFVAAASYDSAERLAEAVMWLCSGGSPLPPGGTGHLPHG</sequence>